<evidence type="ECO:0000313" key="3">
    <source>
        <dbReference type="Proteomes" id="UP000231192"/>
    </source>
</evidence>
<reference evidence="3" key="1">
    <citation type="submission" date="2017-09" db="EMBL/GenBank/DDBJ databases">
        <title>Depth-based differentiation of microbial function through sediment-hosted aquifers and enrichment of novel symbionts in the deep terrestrial subsurface.</title>
        <authorList>
            <person name="Probst A.J."/>
            <person name="Ladd B."/>
            <person name="Jarett J.K."/>
            <person name="Geller-Mcgrath D.E."/>
            <person name="Sieber C.M.K."/>
            <person name="Emerson J.B."/>
            <person name="Anantharaman K."/>
            <person name="Thomas B.C."/>
            <person name="Malmstrom R."/>
            <person name="Stieglmeier M."/>
            <person name="Klingl A."/>
            <person name="Woyke T."/>
            <person name="Ryan C.M."/>
            <person name="Banfield J.F."/>
        </authorList>
    </citation>
    <scope>NUCLEOTIDE SEQUENCE [LARGE SCALE GENOMIC DNA]</scope>
</reference>
<dbReference type="EMBL" id="PFBK01000007">
    <property type="protein sequence ID" value="PIR83825.1"/>
    <property type="molecule type" value="Genomic_DNA"/>
</dbReference>
<dbReference type="Gene3D" id="3.30.70.1290">
    <property type="entry name" value="Transposase IS200-like"/>
    <property type="match status" value="1"/>
</dbReference>
<dbReference type="SMART" id="SM01321">
    <property type="entry name" value="Y1_Tnp"/>
    <property type="match status" value="1"/>
</dbReference>
<evidence type="ECO:0000259" key="1">
    <source>
        <dbReference type="SMART" id="SM01321"/>
    </source>
</evidence>
<dbReference type="GO" id="GO:0003677">
    <property type="term" value="F:DNA binding"/>
    <property type="evidence" value="ECO:0007669"/>
    <property type="project" value="InterPro"/>
</dbReference>
<dbReference type="GO" id="GO:0006313">
    <property type="term" value="P:DNA transposition"/>
    <property type="evidence" value="ECO:0007669"/>
    <property type="project" value="InterPro"/>
</dbReference>
<evidence type="ECO:0000313" key="2">
    <source>
        <dbReference type="EMBL" id="PIR83825.1"/>
    </source>
</evidence>
<protein>
    <recommendedName>
        <fullName evidence="1">Transposase IS200-like domain-containing protein</fullName>
    </recommendedName>
</protein>
<dbReference type="InterPro" id="IPR036515">
    <property type="entry name" value="Transposase_17_sf"/>
</dbReference>
<comment type="caution">
    <text evidence="2">The sequence shown here is derived from an EMBL/GenBank/DDBJ whole genome shotgun (WGS) entry which is preliminary data.</text>
</comment>
<dbReference type="GO" id="GO:0004803">
    <property type="term" value="F:transposase activity"/>
    <property type="evidence" value="ECO:0007669"/>
    <property type="project" value="InterPro"/>
</dbReference>
<proteinExistence type="predicted"/>
<name>A0A2H0UDG6_9BACT</name>
<feature type="domain" description="Transposase IS200-like" evidence="1">
    <location>
        <begin position="8"/>
        <end position="158"/>
    </location>
</feature>
<dbReference type="SUPFAM" id="SSF143422">
    <property type="entry name" value="Transposase IS200-like"/>
    <property type="match status" value="1"/>
</dbReference>
<dbReference type="PANTHER" id="PTHR34322:SF2">
    <property type="entry name" value="TRANSPOSASE IS200-LIKE DOMAIN-CONTAINING PROTEIN"/>
    <property type="match status" value="1"/>
</dbReference>
<gene>
    <name evidence="2" type="ORF">COU18_02460</name>
</gene>
<dbReference type="InterPro" id="IPR002686">
    <property type="entry name" value="Transposase_17"/>
</dbReference>
<accession>A0A2H0UDG6</accession>
<dbReference type="PANTHER" id="PTHR34322">
    <property type="entry name" value="TRANSPOSASE, Y1_TNP DOMAIN-CONTAINING"/>
    <property type="match status" value="1"/>
</dbReference>
<sequence length="219" mass="25942">MARNYVFAPEEYYHLYARGVEKMPVYRDKADYQRFLEGMYIFNTSRSVNLKDIHRKITRSPTSARKAKMHLFDVDRRDTLVDIGAYCLMPNHFHILIREKDAKGKGVSKFMQKLMTAYTMYYNKKRARTGALFGSSYKARHVVDDVHLKYLFAYIHLNPAELVARGQLEKYAYSSYSDYLDIKRKQRAIINPHAFPNYFSPDEMKDEVEEWLLHDVPEV</sequence>
<dbReference type="Proteomes" id="UP000231192">
    <property type="component" value="Unassembled WGS sequence"/>
</dbReference>
<dbReference type="Pfam" id="PF01797">
    <property type="entry name" value="Y1_Tnp"/>
    <property type="match status" value="1"/>
</dbReference>
<dbReference type="AlphaFoldDB" id="A0A2H0UDG6"/>
<organism evidence="2 3">
    <name type="scientific">Candidatus Kaiserbacteria bacterium CG10_big_fil_rev_8_21_14_0_10_51_14</name>
    <dbReference type="NCBI Taxonomy" id="1974610"/>
    <lineage>
        <taxon>Bacteria</taxon>
        <taxon>Candidatus Kaiseribacteriota</taxon>
    </lineage>
</organism>